<dbReference type="Pfam" id="PF11089">
    <property type="entry name" value="SyrA"/>
    <property type="match status" value="1"/>
</dbReference>
<evidence type="ECO:0000313" key="2">
    <source>
        <dbReference type="EMBL" id="MET3597063.1"/>
    </source>
</evidence>
<keyword evidence="1" id="KW-0812">Transmembrane</keyword>
<feature type="transmembrane region" description="Helical" evidence="1">
    <location>
        <begin position="29"/>
        <end position="51"/>
    </location>
</feature>
<name>A0ABV2I3H6_9HYPH</name>
<keyword evidence="1" id="KW-1133">Transmembrane helix</keyword>
<proteinExistence type="predicted"/>
<reference evidence="2 3" key="1">
    <citation type="submission" date="2024-06" db="EMBL/GenBank/DDBJ databases">
        <title>Genomic Encyclopedia of Type Strains, Phase IV (KMG-IV): sequencing the most valuable type-strain genomes for metagenomic binning, comparative biology and taxonomic classification.</title>
        <authorList>
            <person name="Goeker M."/>
        </authorList>
    </citation>
    <scope>NUCLEOTIDE SEQUENCE [LARGE SCALE GENOMIC DNA]</scope>
    <source>
        <strain evidence="2 3">DSM 29846</strain>
    </source>
</reference>
<evidence type="ECO:0000313" key="3">
    <source>
        <dbReference type="Proteomes" id="UP001549036"/>
    </source>
</evidence>
<protein>
    <recommendedName>
        <fullName evidence="4">Exopolysaccharide production repressor exox</fullName>
    </recommendedName>
</protein>
<evidence type="ECO:0008006" key="4">
    <source>
        <dbReference type="Google" id="ProtNLM"/>
    </source>
</evidence>
<gene>
    <name evidence="2" type="ORF">ABID26_006487</name>
</gene>
<dbReference type="EMBL" id="JBEPLM010000020">
    <property type="protein sequence ID" value="MET3597063.1"/>
    <property type="molecule type" value="Genomic_DNA"/>
</dbReference>
<feature type="transmembrane region" description="Helical" evidence="1">
    <location>
        <begin position="7"/>
        <end position="23"/>
    </location>
</feature>
<keyword evidence="3" id="KW-1185">Reference proteome</keyword>
<dbReference type="RefSeq" id="WP_354417608.1">
    <property type="nucleotide sequence ID" value="NZ_JBEPLM010000020.1"/>
</dbReference>
<dbReference type="InterPro" id="IPR024239">
    <property type="entry name" value="SyrA"/>
</dbReference>
<keyword evidence="1" id="KW-0472">Membrane</keyword>
<comment type="caution">
    <text evidence="2">The sequence shown here is derived from an EMBL/GenBank/DDBJ whole genome shotgun (WGS) entry which is preliminary data.</text>
</comment>
<organism evidence="2 3">
    <name type="scientific">Mesorhizobium shonense</name>
    <dbReference type="NCBI Taxonomy" id="1209948"/>
    <lineage>
        <taxon>Bacteria</taxon>
        <taxon>Pseudomonadati</taxon>
        <taxon>Pseudomonadota</taxon>
        <taxon>Alphaproteobacteria</taxon>
        <taxon>Hyphomicrobiales</taxon>
        <taxon>Phyllobacteriaceae</taxon>
        <taxon>Mesorhizobium</taxon>
    </lineage>
</organism>
<dbReference type="Proteomes" id="UP001549036">
    <property type="component" value="Unassembled WGS sequence"/>
</dbReference>
<evidence type="ECO:0000256" key="1">
    <source>
        <dbReference type="SAM" id="Phobius"/>
    </source>
</evidence>
<accession>A0ABV2I3H6</accession>
<sequence>MYFPRYLVGMFATTIVVGTWIYVESGSFWTAIIWSAITLIILQVGYFTLVVRSVYGPEREDEFGTALKKREENPVA</sequence>